<organism evidence="2 3">
    <name type="scientific">Noviluteimonas lactosilytica</name>
    <dbReference type="NCBI Taxonomy" id="2888523"/>
    <lineage>
        <taxon>Bacteria</taxon>
        <taxon>Pseudomonadati</taxon>
        <taxon>Pseudomonadota</taxon>
        <taxon>Gammaproteobacteria</taxon>
        <taxon>Lysobacterales</taxon>
        <taxon>Lysobacteraceae</taxon>
        <taxon>Noviluteimonas</taxon>
    </lineage>
</organism>
<comment type="caution">
    <text evidence="2">The sequence shown here is derived from an EMBL/GenBank/DDBJ whole genome shotgun (WGS) entry which is preliminary data.</text>
</comment>
<proteinExistence type="predicted"/>
<keyword evidence="1" id="KW-1133">Transmembrane helix</keyword>
<gene>
    <name evidence="2" type="ORF">LK996_14100</name>
</gene>
<protein>
    <recommendedName>
        <fullName evidence="4">Thioredoxin domain-containing protein</fullName>
    </recommendedName>
</protein>
<dbReference type="Proteomes" id="UP001165293">
    <property type="component" value="Unassembled WGS sequence"/>
</dbReference>
<keyword evidence="1" id="KW-0812">Transmembrane</keyword>
<name>A0ABS8JKS2_9GAMM</name>
<dbReference type="RefSeq" id="WP_230528007.1">
    <property type="nucleotide sequence ID" value="NZ_JAJGAK010000004.1"/>
</dbReference>
<evidence type="ECO:0000256" key="1">
    <source>
        <dbReference type="SAM" id="Phobius"/>
    </source>
</evidence>
<sequence>MNAPREHRPVDTTTRNRNRWMLVGLFVLFFGAMAVAGLLRFSGWRPEGLKNKGELVEPVVDLRGIVPELADGKPYRWKDAPRTWRIVAMTRDCDGANAAPCERLLTDLDKVWQLAGKDADRVHVLWVGALPAQGPRPNTLHVVRASGALRDTLPRAEDPKGMPVYLLDPNGFVVLRYAPGFDPADLRTDLSRLLKVN</sequence>
<keyword evidence="3" id="KW-1185">Reference proteome</keyword>
<keyword evidence="1" id="KW-0472">Membrane</keyword>
<dbReference type="EMBL" id="JAJGAK010000004">
    <property type="protein sequence ID" value="MCC8364205.1"/>
    <property type="molecule type" value="Genomic_DNA"/>
</dbReference>
<accession>A0ABS8JKS2</accession>
<reference evidence="2" key="1">
    <citation type="submission" date="2021-10" db="EMBL/GenBank/DDBJ databases">
        <authorList>
            <person name="Lyu M."/>
            <person name="Wang X."/>
            <person name="Meng X."/>
            <person name="Xu K."/>
        </authorList>
    </citation>
    <scope>NUCLEOTIDE SEQUENCE</scope>
    <source>
        <strain evidence="2">A6</strain>
    </source>
</reference>
<dbReference type="InterPro" id="IPR036249">
    <property type="entry name" value="Thioredoxin-like_sf"/>
</dbReference>
<dbReference type="SUPFAM" id="SSF52833">
    <property type="entry name" value="Thioredoxin-like"/>
    <property type="match status" value="1"/>
</dbReference>
<evidence type="ECO:0000313" key="2">
    <source>
        <dbReference type="EMBL" id="MCC8364205.1"/>
    </source>
</evidence>
<evidence type="ECO:0000313" key="3">
    <source>
        <dbReference type="Proteomes" id="UP001165293"/>
    </source>
</evidence>
<feature type="transmembrane region" description="Helical" evidence="1">
    <location>
        <begin position="20"/>
        <end position="41"/>
    </location>
</feature>
<evidence type="ECO:0008006" key="4">
    <source>
        <dbReference type="Google" id="ProtNLM"/>
    </source>
</evidence>